<comment type="caution">
    <text evidence="1">The sequence shown here is derived from an EMBL/GenBank/DDBJ whole genome shotgun (WGS) entry which is preliminary data.</text>
</comment>
<organism evidence="1 2">
    <name type="scientific">Papaver atlanticum</name>
    <dbReference type="NCBI Taxonomy" id="357466"/>
    <lineage>
        <taxon>Eukaryota</taxon>
        <taxon>Viridiplantae</taxon>
        <taxon>Streptophyta</taxon>
        <taxon>Embryophyta</taxon>
        <taxon>Tracheophyta</taxon>
        <taxon>Spermatophyta</taxon>
        <taxon>Magnoliopsida</taxon>
        <taxon>Ranunculales</taxon>
        <taxon>Papaveraceae</taxon>
        <taxon>Papaveroideae</taxon>
        <taxon>Papaver</taxon>
    </lineage>
</organism>
<dbReference type="EMBL" id="JAJJMB010004944">
    <property type="protein sequence ID" value="KAI3941131.1"/>
    <property type="molecule type" value="Genomic_DNA"/>
</dbReference>
<sequence length="161" mass="18037">MKEAHGVTSETTQAFLGTEQGYTSLVKEDLSQPQTTTAAKVFFRLLNQSVTTVRKIQNQVMQTVEASAPHLHSQTSFSEGHLHRTGETWAKLLNAFCTESWSLDYEDTKLMNVKPQGKKEAGNGTDHGGYYLSLESISHQMYYLGAENKTRLKKSKYSLCP</sequence>
<evidence type="ECO:0000313" key="2">
    <source>
        <dbReference type="Proteomes" id="UP001202328"/>
    </source>
</evidence>
<reference evidence="1" key="1">
    <citation type="submission" date="2022-04" db="EMBL/GenBank/DDBJ databases">
        <title>A functionally conserved STORR gene fusion in Papaver species that diverged 16.8 million years ago.</title>
        <authorList>
            <person name="Catania T."/>
        </authorList>
    </citation>
    <scope>NUCLEOTIDE SEQUENCE</scope>
    <source>
        <strain evidence="1">S-188037</strain>
    </source>
</reference>
<keyword evidence="2" id="KW-1185">Reference proteome</keyword>
<gene>
    <name evidence="1" type="ORF">MKW98_009201</name>
</gene>
<protein>
    <submittedName>
        <fullName evidence="1">Uncharacterized protein</fullName>
    </submittedName>
</protein>
<dbReference type="AlphaFoldDB" id="A0AAD4T5A9"/>
<proteinExistence type="predicted"/>
<evidence type="ECO:0000313" key="1">
    <source>
        <dbReference type="EMBL" id="KAI3941131.1"/>
    </source>
</evidence>
<accession>A0AAD4T5A9</accession>
<name>A0AAD4T5A9_9MAGN</name>
<dbReference type="Proteomes" id="UP001202328">
    <property type="component" value="Unassembled WGS sequence"/>
</dbReference>